<dbReference type="PROSITE" id="PS50005">
    <property type="entry name" value="TPR"/>
    <property type="match status" value="1"/>
</dbReference>
<feature type="domain" description="F-box protein Hrt3/FBXO9 C-terminal" evidence="9">
    <location>
        <begin position="233"/>
        <end position="343"/>
    </location>
</feature>
<keyword evidence="4" id="KW-0963">Cytoplasm</keyword>
<evidence type="ECO:0000256" key="7">
    <source>
        <dbReference type="PROSITE-ProRule" id="PRU00339"/>
    </source>
</evidence>
<evidence type="ECO:0000256" key="6">
    <source>
        <dbReference type="ARBA" id="ARBA00022803"/>
    </source>
</evidence>
<evidence type="ECO:0000256" key="5">
    <source>
        <dbReference type="ARBA" id="ARBA00022786"/>
    </source>
</evidence>
<evidence type="ECO:0000313" key="12">
    <source>
        <dbReference type="Proteomes" id="UP000663891"/>
    </source>
</evidence>
<keyword evidence="5" id="KW-0833">Ubl conjugation pathway</keyword>
<protein>
    <recommendedName>
        <fullName evidence="3">F-box only protein 9</fullName>
    </recommendedName>
</protein>
<name>A0A815N288_9BILA</name>
<dbReference type="Proteomes" id="UP000663891">
    <property type="component" value="Unassembled WGS sequence"/>
</dbReference>
<comment type="caution">
    <text evidence="10">The sequence shown here is derived from an EMBL/GenBank/DDBJ whole genome shotgun (WGS) entry which is preliminary data.</text>
</comment>
<evidence type="ECO:0000256" key="3">
    <source>
        <dbReference type="ARBA" id="ARBA00019775"/>
    </source>
</evidence>
<dbReference type="SUPFAM" id="SSF81383">
    <property type="entry name" value="F-box domain"/>
    <property type="match status" value="1"/>
</dbReference>
<dbReference type="GO" id="GO:0005737">
    <property type="term" value="C:cytoplasm"/>
    <property type="evidence" value="ECO:0007669"/>
    <property type="project" value="UniProtKB-SubCell"/>
</dbReference>
<organism evidence="10 12">
    <name type="scientific">Adineta steineri</name>
    <dbReference type="NCBI Taxonomy" id="433720"/>
    <lineage>
        <taxon>Eukaryota</taxon>
        <taxon>Metazoa</taxon>
        <taxon>Spiralia</taxon>
        <taxon>Gnathifera</taxon>
        <taxon>Rotifera</taxon>
        <taxon>Eurotatoria</taxon>
        <taxon>Bdelloidea</taxon>
        <taxon>Adinetida</taxon>
        <taxon>Adinetidae</taxon>
        <taxon>Adineta</taxon>
    </lineage>
</organism>
<dbReference type="PANTHER" id="PTHR12874">
    <property type="entry name" value="F-BOX ONLY PROTEIN 48-RELATED"/>
    <property type="match status" value="1"/>
</dbReference>
<proteinExistence type="predicted"/>
<evidence type="ECO:0000256" key="1">
    <source>
        <dbReference type="ARBA" id="ARBA00004496"/>
    </source>
</evidence>
<dbReference type="CDD" id="cd22089">
    <property type="entry name" value="F-box_FBXO9"/>
    <property type="match status" value="1"/>
</dbReference>
<dbReference type="FunFam" id="1.20.1280.50:FF:000012">
    <property type="entry name" value="F-box only protein 9"/>
    <property type="match status" value="1"/>
</dbReference>
<keyword evidence="6 7" id="KW-0802">TPR repeat</keyword>
<dbReference type="InterPro" id="IPR045464">
    <property type="entry name" value="Hrt3/FBXO9_C"/>
</dbReference>
<evidence type="ECO:0000259" key="9">
    <source>
        <dbReference type="Pfam" id="PF19270"/>
    </source>
</evidence>
<dbReference type="Pfam" id="PF12937">
    <property type="entry name" value="F-box-like"/>
    <property type="match status" value="1"/>
</dbReference>
<dbReference type="InterPro" id="IPR001810">
    <property type="entry name" value="F-box_dom"/>
</dbReference>
<dbReference type="InterPro" id="IPR019734">
    <property type="entry name" value="TPR_rpt"/>
</dbReference>
<comment type="subcellular location">
    <subcellularLocation>
        <location evidence="1">Cytoplasm</location>
    </subcellularLocation>
</comment>
<dbReference type="Proteomes" id="UP000663881">
    <property type="component" value="Unassembled WGS sequence"/>
</dbReference>
<evidence type="ECO:0000313" key="10">
    <source>
        <dbReference type="EMBL" id="CAF1429113.1"/>
    </source>
</evidence>
<sequence>MESDQDSDDCEYEMTEQRTNERRIEQQLDDFRVKWKTEIQQRTVYGHVLNDKQKEQQEEAINNEEQAKHFFERATELEREGKLYDAIKYYRAAMQLVPDIEFRMARKGQQQTTTTTEFNSKEGNINEDLDTNEACDDENNLIDSLQLVNVDDNERSIICTKNFPQQATHISCIPSEVLIYIFRWVISSDLDVRSLEQCARVCRGFYICARDPHLWKMICFKTWGVNTGNSSVHINWRHMFINRPHVVFNGVYISRASYIRQGEQSLDTFYSPWHLVEYYRYMRFFPDGVVLIYTSADEPRTTVARLKSRYSIRDPSLIIGNYRLQNNRVVIVAKRTAQRSTTMNNPQRRAGKDLSLSDVEQTMNMEFEMSDVGKKKHHQLIWAHYEIRFTNKRTSDERSTVLNVTNDRHTYPPLIFSRVKSYVLSAEQPLK</sequence>
<evidence type="ECO:0000256" key="4">
    <source>
        <dbReference type="ARBA" id="ARBA00022490"/>
    </source>
</evidence>
<dbReference type="InterPro" id="IPR036047">
    <property type="entry name" value="F-box-like_dom_sf"/>
</dbReference>
<accession>A0A815N288</accession>
<dbReference type="PANTHER" id="PTHR12874:SF29">
    <property type="entry name" value="F-BOX ONLY PROTEIN 9"/>
    <property type="match status" value="1"/>
</dbReference>
<evidence type="ECO:0000259" key="8">
    <source>
        <dbReference type="Pfam" id="PF12937"/>
    </source>
</evidence>
<dbReference type="EMBL" id="CAJOAY010001854">
    <property type="protein sequence ID" value="CAF3894371.1"/>
    <property type="molecule type" value="Genomic_DNA"/>
</dbReference>
<evidence type="ECO:0000256" key="2">
    <source>
        <dbReference type="ARBA" id="ARBA00004906"/>
    </source>
</evidence>
<dbReference type="GO" id="GO:0031146">
    <property type="term" value="P:SCF-dependent proteasomal ubiquitin-dependent protein catabolic process"/>
    <property type="evidence" value="ECO:0007669"/>
    <property type="project" value="TreeGrafter"/>
</dbReference>
<dbReference type="EMBL" id="CAJNON010001110">
    <property type="protein sequence ID" value="CAF1429113.1"/>
    <property type="molecule type" value="Genomic_DNA"/>
</dbReference>
<dbReference type="Pfam" id="PF19270">
    <property type="entry name" value="FBO_C"/>
    <property type="match status" value="1"/>
</dbReference>
<dbReference type="AlphaFoldDB" id="A0A815N288"/>
<reference evidence="10" key="1">
    <citation type="submission" date="2021-02" db="EMBL/GenBank/DDBJ databases">
        <authorList>
            <person name="Nowell W R."/>
        </authorList>
    </citation>
    <scope>NUCLEOTIDE SEQUENCE</scope>
</reference>
<feature type="repeat" description="TPR" evidence="7">
    <location>
        <begin position="67"/>
        <end position="100"/>
    </location>
</feature>
<dbReference type="OrthoDB" id="2117972at2759"/>
<gene>
    <name evidence="11" type="ORF">OKA104_LOCUS23832</name>
    <name evidence="10" type="ORF">VCS650_LOCUS38184</name>
</gene>
<dbReference type="Gene3D" id="1.20.1280.50">
    <property type="match status" value="1"/>
</dbReference>
<evidence type="ECO:0000313" key="11">
    <source>
        <dbReference type="EMBL" id="CAF3894371.1"/>
    </source>
</evidence>
<dbReference type="GO" id="GO:0019005">
    <property type="term" value="C:SCF ubiquitin ligase complex"/>
    <property type="evidence" value="ECO:0007669"/>
    <property type="project" value="TreeGrafter"/>
</dbReference>
<feature type="domain" description="F-box" evidence="8">
    <location>
        <begin position="170"/>
        <end position="221"/>
    </location>
</feature>
<comment type="pathway">
    <text evidence="2">Protein modification; protein ubiquitination.</text>
</comment>